<dbReference type="InterPro" id="IPR009016">
    <property type="entry name" value="Fe_hydrogenase"/>
</dbReference>
<dbReference type="Pfam" id="PF14697">
    <property type="entry name" value="Fer4_21"/>
    <property type="match status" value="1"/>
</dbReference>
<evidence type="ECO:0000256" key="2">
    <source>
        <dbReference type="ARBA" id="ARBA00023004"/>
    </source>
</evidence>
<evidence type="ECO:0000256" key="3">
    <source>
        <dbReference type="ARBA" id="ARBA00023014"/>
    </source>
</evidence>
<reference evidence="5 6" key="1">
    <citation type="submission" date="2023-07" db="EMBL/GenBank/DDBJ databases">
        <title>Genomic Encyclopedia of Type Strains, Phase IV (KMG-IV): sequencing the most valuable type-strain genomes for metagenomic binning, comparative biology and taxonomic classification.</title>
        <authorList>
            <person name="Goeker M."/>
        </authorList>
    </citation>
    <scope>NUCLEOTIDE SEQUENCE [LARGE SCALE GENOMIC DNA]</scope>
    <source>
        <strain evidence="5 6">DSM 15049</strain>
    </source>
</reference>
<evidence type="ECO:0000259" key="4">
    <source>
        <dbReference type="PROSITE" id="PS51379"/>
    </source>
</evidence>
<dbReference type="Gene3D" id="3.40.950.10">
    <property type="entry name" value="Fe-only Hydrogenase (Larger Subunit), Chain L, domain 3"/>
    <property type="match status" value="1"/>
</dbReference>
<dbReference type="InterPro" id="IPR036991">
    <property type="entry name" value="Fe_hydrogenase_ssu_sf"/>
</dbReference>
<dbReference type="Gene3D" id="3.10.20.600">
    <property type="match status" value="1"/>
</dbReference>
<feature type="domain" description="4Fe-4S ferredoxin-type" evidence="4">
    <location>
        <begin position="215"/>
        <end position="243"/>
    </location>
</feature>
<dbReference type="InterPro" id="IPR013352">
    <property type="entry name" value="Fe_hydrogenase_subset"/>
</dbReference>
<evidence type="ECO:0000256" key="1">
    <source>
        <dbReference type="ARBA" id="ARBA00022723"/>
    </source>
</evidence>
<dbReference type="SUPFAM" id="SSF142984">
    <property type="entry name" value="Nqo1 middle domain-like"/>
    <property type="match status" value="1"/>
</dbReference>
<sequence length="644" mass="72460">MGDNKQKIIQSSLGSVFTAFSEEELKQITDSSRKVAISGKINNPGIIDIPEKATLKDIIDLAGGIIKNSDFKAAQLGIPFGGFLTEDSLNKELDFNLFNEDCRRTIIILSQEDCIVQYAKFYIDFLIGKMKDDKFKKYEKVKDEIMRMRKILDRISKGRSNMRDVFILRELASTVKETLNQKHNIMQEIIDKFYKEIEEHIEDEKCYTAQCNNLIKLTITTKCIGCGACKRVCPVDCIIGERKEQHSIDYNRCTHCGQCIASCPVDAITAGDNTLKFLRDLATPNKIVITQMAPAIRVAIGEAFGFEPGTNVEKKIAAALRKLGVDYVFDTTWAADLTIMEEAAELQERLEKHFAGDKDVKLPILTSCCPAWVKFIEQNYGDMLDIPSTAKSPMQMFATVAKDLWAKEEKGLSRDEVTSVAIMPCIAKKYEASRHEFSRGLNYDVDYVITTRELIKIFEDSGIDLKSIKDEEIDQVLGEYTGAGIIFGRTGGVIEAATRTAIENMTGEKLENVEFKCLRGWDSFRACDLEVGDLKLRIGVAYGLKEAGKMLDKIRSKEEFFHAIEIMACPCGCVGGGGQPKAKKRIESIEKRAEGLNNIDRTANLRVSKENPAVQAIYERYLDKPLSHKAHELLHTKYFVRVKK</sequence>
<dbReference type="Pfam" id="PF02256">
    <property type="entry name" value="Fe_hyd_SSU"/>
    <property type="match status" value="1"/>
</dbReference>
<dbReference type="RefSeq" id="WP_307502260.1">
    <property type="nucleotide sequence ID" value="NZ_BAAACE010000026.1"/>
</dbReference>
<evidence type="ECO:0000313" key="6">
    <source>
        <dbReference type="Proteomes" id="UP001232584"/>
    </source>
</evidence>
<dbReference type="InterPro" id="IPR050340">
    <property type="entry name" value="Cytosolic_Fe-S_CAF"/>
</dbReference>
<dbReference type="Pfam" id="PF02906">
    <property type="entry name" value="Fe_hyd_lg_C"/>
    <property type="match status" value="1"/>
</dbReference>
<keyword evidence="3" id="KW-0411">Iron-sulfur</keyword>
<dbReference type="Proteomes" id="UP001232584">
    <property type="component" value="Unassembled WGS sequence"/>
</dbReference>
<dbReference type="InterPro" id="IPR003149">
    <property type="entry name" value="Fe_hydrogenase_ssu"/>
</dbReference>
<accession>A0ABU0MWS6</accession>
<dbReference type="SUPFAM" id="SSF54862">
    <property type="entry name" value="4Fe-4S ferredoxins"/>
    <property type="match status" value="1"/>
</dbReference>
<dbReference type="NCBIfam" id="TIGR02512">
    <property type="entry name" value="FeFe_hydrog_A"/>
    <property type="match status" value="1"/>
</dbReference>
<dbReference type="Pfam" id="PF10531">
    <property type="entry name" value="SLBB"/>
    <property type="match status" value="1"/>
</dbReference>
<dbReference type="Gene3D" id="3.30.70.20">
    <property type="match status" value="1"/>
</dbReference>
<dbReference type="InterPro" id="IPR037207">
    <property type="entry name" value="Nuop51_4Fe4S-bd_sf"/>
</dbReference>
<proteinExistence type="predicted"/>
<comment type="caution">
    <text evidence="5">The sequence shown here is derived from an EMBL/GenBank/DDBJ whole genome shotgun (WGS) entry which is preliminary data.</text>
</comment>
<dbReference type="SUPFAM" id="SSF140490">
    <property type="entry name" value="Nqo1C-terminal domain-like"/>
    <property type="match status" value="1"/>
</dbReference>
<dbReference type="InterPro" id="IPR019554">
    <property type="entry name" value="Soluble_ligand-bd"/>
</dbReference>
<dbReference type="PROSITE" id="PS51379">
    <property type="entry name" value="4FE4S_FER_2"/>
    <property type="match status" value="2"/>
</dbReference>
<dbReference type="SMART" id="SM00902">
    <property type="entry name" value="Fe_hyd_SSU"/>
    <property type="match status" value="1"/>
</dbReference>
<dbReference type="PANTHER" id="PTHR11615">
    <property type="entry name" value="NITRATE, FORMATE, IRON DEHYDROGENASE"/>
    <property type="match status" value="1"/>
</dbReference>
<feature type="domain" description="4Fe-4S ferredoxin-type" evidence="4">
    <location>
        <begin position="244"/>
        <end position="273"/>
    </location>
</feature>
<protein>
    <submittedName>
        <fullName evidence="5">Iron-only hydrogenase group A</fullName>
    </submittedName>
</protein>
<dbReference type="SUPFAM" id="SSF53920">
    <property type="entry name" value="Fe-only hydrogenase"/>
    <property type="match status" value="1"/>
</dbReference>
<name>A0ABU0MWS6_9FIRM</name>
<keyword evidence="6" id="KW-1185">Reference proteome</keyword>
<evidence type="ECO:0000313" key="5">
    <source>
        <dbReference type="EMBL" id="MDQ0555320.1"/>
    </source>
</evidence>
<gene>
    <name evidence="5" type="ORF">QOZ92_000430</name>
</gene>
<dbReference type="InterPro" id="IPR017900">
    <property type="entry name" value="4Fe4S_Fe_S_CS"/>
</dbReference>
<dbReference type="InterPro" id="IPR017896">
    <property type="entry name" value="4Fe4S_Fe-S-bd"/>
</dbReference>
<keyword evidence="1" id="KW-0479">Metal-binding</keyword>
<dbReference type="InterPro" id="IPR004108">
    <property type="entry name" value="Fe_hydrogenase_lsu_C"/>
</dbReference>
<organism evidence="5 6">
    <name type="scientific">Paraclostridium ghonii</name>
    <dbReference type="NCBI Taxonomy" id="29358"/>
    <lineage>
        <taxon>Bacteria</taxon>
        <taxon>Bacillati</taxon>
        <taxon>Bacillota</taxon>
        <taxon>Clostridia</taxon>
        <taxon>Peptostreptococcales</taxon>
        <taxon>Peptostreptococcaceae</taxon>
        <taxon>Paraclostridium</taxon>
    </lineage>
</organism>
<dbReference type="PROSITE" id="PS00198">
    <property type="entry name" value="4FE4S_FER_1"/>
    <property type="match status" value="2"/>
</dbReference>
<dbReference type="EMBL" id="JAUSWG010000001">
    <property type="protein sequence ID" value="MDQ0555320.1"/>
    <property type="molecule type" value="Genomic_DNA"/>
</dbReference>
<dbReference type="Gene3D" id="4.10.260.20">
    <property type="entry name" value="Iron hydrogenase, small subunit"/>
    <property type="match status" value="1"/>
</dbReference>
<keyword evidence="2" id="KW-0408">Iron</keyword>
<dbReference type="Gene3D" id="3.40.50.1780">
    <property type="match status" value="1"/>
</dbReference>